<dbReference type="RefSeq" id="WP_214362735.1">
    <property type="nucleotide sequence ID" value="NZ_JAEKFT010000020.1"/>
</dbReference>
<evidence type="ECO:0000313" key="2">
    <source>
        <dbReference type="Proteomes" id="UP000694660"/>
    </source>
</evidence>
<keyword evidence="2" id="KW-1185">Reference proteome</keyword>
<accession>A0A944H917</accession>
<sequence length="109" mass="11677">MDTNAQISRLSAMLGGPHDGPLLRFGLGNACLQAGRPTEAIEHYRACLARDEGFSAAWKQLGKALAAEGQAAEALAVYRRGHQIATDKGDLQAAKEMAVFIRRLEKAGE</sequence>
<proteinExistence type="predicted"/>
<dbReference type="Gene3D" id="1.25.40.10">
    <property type="entry name" value="Tetratricopeptide repeat domain"/>
    <property type="match status" value="1"/>
</dbReference>
<dbReference type="Proteomes" id="UP000694660">
    <property type="component" value="Unassembled WGS sequence"/>
</dbReference>
<name>A0A944H917_DENI1</name>
<comment type="caution">
    <text evidence="1">The sequence shown here is derived from an EMBL/GenBank/DDBJ whole genome shotgun (WGS) entry which is preliminary data.</text>
</comment>
<evidence type="ECO:0000313" key="1">
    <source>
        <dbReference type="EMBL" id="MBT0962784.1"/>
    </source>
</evidence>
<reference evidence="2" key="1">
    <citation type="journal article" date="2022" name="ISME J.">
        <title>Genetic and phylogenetic analysis of dissimilatory iodate-reducing bacteria identifies potential niches across the world's oceans.</title>
        <authorList>
            <person name="Reyes-Umana V."/>
            <person name="Henning Z."/>
            <person name="Lee K."/>
            <person name="Barnum T.P."/>
            <person name="Coates J.D."/>
        </authorList>
    </citation>
    <scope>NUCLEOTIDE SEQUENCE [LARGE SCALE GENOMIC DNA]</scope>
    <source>
        <strain evidence="2">IR12</strain>
    </source>
</reference>
<protein>
    <submittedName>
        <fullName evidence="1">Tetratricopeptide repeat protein</fullName>
    </submittedName>
</protein>
<dbReference type="SMART" id="SM00028">
    <property type="entry name" value="TPR"/>
    <property type="match status" value="2"/>
</dbReference>
<dbReference type="EMBL" id="JAEKFT010000020">
    <property type="protein sequence ID" value="MBT0962784.1"/>
    <property type="molecule type" value="Genomic_DNA"/>
</dbReference>
<organism evidence="1 2">
    <name type="scientific">Denitromonas iodatirespirans</name>
    <dbReference type="NCBI Taxonomy" id="2795389"/>
    <lineage>
        <taxon>Bacteria</taxon>
        <taxon>Pseudomonadati</taxon>
        <taxon>Pseudomonadota</taxon>
        <taxon>Betaproteobacteria</taxon>
        <taxon>Rhodocyclales</taxon>
        <taxon>Zoogloeaceae</taxon>
        <taxon>Denitromonas</taxon>
    </lineage>
</organism>
<dbReference type="InterPro" id="IPR011990">
    <property type="entry name" value="TPR-like_helical_dom_sf"/>
</dbReference>
<dbReference type="Pfam" id="PF14559">
    <property type="entry name" value="TPR_19"/>
    <property type="match status" value="1"/>
</dbReference>
<gene>
    <name evidence="1" type="ORF">I8J34_16505</name>
</gene>
<dbReference type="InterPro" id="IPR019734">
    <property type="entry name" value="TPR_rpt"/>
</dbReference>
<dbReference type="SUPFAM" id="SSF48452">
    <property type="entry name" value="TPR-like"/>
    <property type="match status" value="1"/>
</dbReference>
<dbReference type="AlphaFoldDB" id="A0A944H917"/>